<organism evidence="1">
    <name type="scientific">hydrothermal vent metagenome</name>
    <dbReference type="NCBI Taxonomy" id="652676"/>
    <lineage>
        <taxon>unclassified sequences</taxon>
        <taxon>metagenomes</taxon>
        <taxon>ecological metagenomes</taxon>
    </lineage>
</organism>
<gene>
    <name evidence="1" type="ORF">MNBD_ALPHA04-2129</name>
</gene>
<protein>
    <recommendedName>
        <fullName evidence="2">SIR2-like domain-containing protein</fullName>
    </recommendedName>
</protein>
<sequence>MAITDPNSVLILGAGVSAPFQLPLGGAMITDLSKMIGAEVGQLYSEEDFMGGQLTQKLRTSANTVHNFKRFPFHGTIARLHWSEDEGGFDVANLNTDLEKIRKLKELLDNQTSETIDDFIVENPSYAFLTKIGIGVSFVLSCYSFEQRTLSPKPFASRNYPPSSNNRNWVHLLINIVRQGIRENSVGPDNKIKIITFNYDKILEYILETQFSNTEAPYSHYTDYVEIIHVHGECGDLSATSNGLPADVCIKWAKGIHVINEQDVPTDVTEKRLLAKSIIQSAEELFFCGFSFSGPNCRLLGLGTPNKYVVKRLISVCNYDGNVGISKSVRRFEFQRDPTLVHHANLVETEIEEAAGTTEKPLSVLDWLRLGYLGELPG</sequence>
<dbReference type="AlphaFoldDB" id="A0A3B0SEN3"/>
<reference evidence="1" key="1">
    <citation type="submission" date="2018-06" db="EMBL/GenBank/DDBJ databases">
        <authorList>
            <person name="Zhirakovskaya E."/>
        </authorList>
    </citation>
    <scope>NUCLEOTIDE SEQUENCE</scope>
</reference>
<evidence type="ECO:0008006" key="2">
    <source>
        <dbReference type="Google" id="ProtNLM"/>
    </source>
</evidence>
<evidence type="ECO:0000313" key="1">
    <source>
        <dbReference type="EMBL" id="VAW01022.1"/>
    </source>
</evidence>
<accession>A0A3B0SEN3</accession>
<proteinExistence type="predicted"/>
<dbReference type="EMBL" id="UOEF01000315">
    <property type="protein sequence ID" value="VAW01022.1"/>
    <property type="molecule type" value="Genomic_DNA"/>
</dbReference>
<name>A0A3B0SEN3_9ZZZZ</name>